<dbReference type="EMBL" id="CP022746">
    <property type="protein sequence ID" value="ASY46386.1"/>
    <property type="molecule type" value="Genomic_DNA"/>
</dbReference>
<dbReference type="GO" id="GO:0030638">
    <property type="term" value="P:polyketide metabolic process"/>
    <property type="evidence" value="ECO:0007669"/>
    <property type="project" value="InterPro"/>
</dbReference>
<accession>A0A249MYJ0</accession>
<dbReference type="PANTHER" id="PTHR38436">
    <property type="entry name" value="POLYKETIDE CYCLASE SNOAL-LIKE DOMAIN"/>
    <property type="match status" value="1"/>
</dbReference>
<dbReference type="AlphaFoldDB" id="A0A249MYJ0"/>
<evidence type="ECO:0000313" key="3">
    <source>
        <dbReference type="Proteomes" id="UP000217141"/>
    </source>
</evidence>
<dbReference type="InterPro" id="IPR032710">
    <property type="entry name" value="NTF2-like_dom_sf"/>
</dbReference>
<dbReference type="PANTHER" id="PTHR38436:SF1">
    <property type="entry name" value="ESTER CYCLASE"/>
    <property type="match status" value="1"/>
</dbReference>
<feature type="domain" description="SnoaL-like" evidence="1">
    <location>
        <begin position="16"/>
        <end position="111"/>
    </location>
</feature>
<protein>
    <recommendedName>
        <fullName evidence="1">SnoaL-like domain-containing protein</fullName>
    </recommendedName>
</protein>
<name>A0A249MYJ0_SPHXE</name>
<dbReference type="Pfam" id="PF12680">
    <property type="entry name" value="SnoaL_2"/>
    <property type="match status" value="1"/>
</dbReference>
<dbReference type="SUPFAM" id="SSF54427">
    <property type="entry name" value="NTF2-like"/>
    <property type="match status" value="1"/>
</dbReference>
<evidence type="ECO:0000259" key="1">
    <source>
        <dbReference type="Pfam" id="PF12680"/>
    </source>
</evidence>
<organism evidence="2 3">
    <name type="scientific">Sphingobium xenophagum</name>
    <dbReference type="NCBI Taxonomy" id="121428"/>
    <lineage>
        <taxon>Bacteria</taxon>
        <taxon>Pseudomonadati</taxon>
        <taxon>Pseudomonadota</taxon>
        <taxon>Alphaproteobacteria</taxon>
        <taxon>Sphingomonadales</taxon>
        <taxon>Sphingomonadaceae</taxon>
        <taxon>Sphingobium</taxon>
    </lineage>
</organism>
<gene>
    <name evidence="2" type="ORF">CJD35_16420</name>
</gene>
<reference evidence="2 3" key="1">
    <citation type="submission" date="2017-08" db="EMBL/GenBank/DDBJ databases">
        <title>Whole Genome Sequence of Sphingobium hydrophobicum C1: Insights into Adaption to the Electronic-waste Contaminated Sediment.</title>
        <authorList>
            <person name="Song D."/>
            <person name="Chen X."/>
            <person name="Xu M."/>
        </authorList>
    </citation>
    <scope>NUCLEOTIDE SEQUENCE [LARGE SCALE GENOMIC DNA]</scope>
    <source>
        <strain evidence="2 3">C1</strain>
    </source>
</reference>
<dbReference type="Proteomes" id="UP000217141">
    <property type="component" value="Chromosome II"/>
</dbReference>
<evidence type="ECO:0000313" key="2">
    <source>
        <dbReference type="EMBL" id="ASY46386.1"/>
    </source>
</evidence>
<dbReference type="Gene3D" id="3.10.450.50">
    <property type="match status" value="1"/>
</dbReference>
<sequence>MARTEQEERNLKLVMAMFDHVLKPMDADAVDRYLAPDYIQHNQWVDTGTEPLKAFLRQMRGENPDAVHDIKRCFVEDDHVIVHYHVRRRPGDPGFAVIDIFRVENGLIAEHWDVVQDVPADSPNPNSPF</sequence>
<dbReference type="RefSeq" id="WP_095687315.1">
    <property type="nucleotide sequence ID" value="NZ_CP022746.1"/>
</dbReference>
<dbReference type="InterPro" id="IPR037401">
    <property type="entry name" value="SnoaL-like"/>
</dbReference>
<proteinExistence type="predicted"/>
<dbReference type="KEGG" id="shyd:CJD35_16420"/>
<dbReference type="InterPro" id="IPR009959">
    <property type="entry name" value="Cyclase_SnoaL-like"/>
</dbReference>